<name>A0A815FC39_ADIRI</name>
<evidence type="ECO:0000313" key="3">
    <source>
        <dbReference type="Proteomes" id="UP000663828"/>
    </source>
</evidence>
<evidence type="ECO:0000313" key="2">
    <source>
        <dbReference type="EMBL" id="CAF1469488.1"/>
    </source>
</evidence>
<dbReference type="EMBL" id="CAJNOR010002674">
    <property type="protein sequence ID" value="CAF1326505.1"/>
    <property type="molecule type" value="Genomic_DNA"/>
</dbReference>
<proteinExistence type="predicted"/>
<dbReference type="Proteomes" id="UP000663828">
    <property type="component" value="Unassembled WGS sequence"/>
</dbReference>
<keyword evidence="3" id="KW-1185">Reference proteome</keyword>
<reference evidence="1" key="1">
    <citation type="submission" date="2021-02" db="EMBL/GenBank/DDBJ databases">
        <authorList>
            <person name="Nowell W R."/>
        </authorList>
    </citation>
    <scope>NUCLEOTIDE SEQUENCE</scope>
</reference>
<protein>
    <submittedName>
        <fullName evidence="1">Uncharacterized protein</fullName>
    </submittedName>
</protein>
<dbReference type="AlphaFoldDB" id="A0A815FC39"/>
<evidence type="ECO:0000313" key="1">
    <source>
        <dbReference type="EMBL" id="CAF1326505.1"/>
    </source>
</evidence>
<comment type="caution">
    <text evidence="1">The sequence shown here is derived from an EMBL/GenBank/DDBJ whole genome shotgun (WGS) entry which is preliminary data.</text>
</comment>
<sequence>MSIIVVGGDHEAASKGQAAHFQVDSDAVVDKLLPFPRRHVFLSHTSFKDINLFQATYLFVLRKRDKDNGTNAVIIEAPTPKRILVEPCTIS</sequence>
<organism evidence="1 3">
    <name type="scientific">Adineta ricciae</name>
    <name type="common">Rotifer</name>
    <dbReference type="NCBI Taxonomy" id="249248"/>
    <lineage>
        <taxon>Eukaryota</taxon>
        <taxon>Metazoa</taxon>
        <taxon>Spiralia</taxon>
        <taxon>Gnathifera</taxon>
        <taxon>Rotifera</taxon>
        <taxon>Eurotatoria</taxon>
        <taxon>Bdelloidea</taxon>
        <taxon>Adinetida</taxon>
        <taxon>Adinetidae</taxon>
        <taxon>Adineta</taxon>
    </lineage>
</organism>
<dbReference type="EMBL" id="CAJNOJ010000501">
    <property type="protein sequence ID" value="CAF1469488.1"/>
    <property type="molecule type" value="Genomic_DNA"/>
</dbReference>
<dbReference type="Proteomes" id="UP000663852">
    <property type="component" value="Unassembled WGS sequence"/>
</dbReference>
<gene>
    <name evidence="2" type="ORF">EDS130_LOCUS40695</name>
    <name evidence="1" type="ORF">XAT740_LOCUS30202</name>
</gene>
<accession>A0A815FC39</accession>